<gene>
    <name evidence="8 11" type="primary">pal</name>
    <name evidence="11" type="ORF">SDENCHOL_10009</name>
</gene>
<evidence type="ECO:0000313" key="11">
    <source>
        <dbReference type="EMBL" id="SMB20985.1"/>
    </source>
</evidence>
<comment type="subunit">
    <text evidence="8">The Tol-Pal system is composed of five core proteins: the inner membrane proteins TolA, TolQ and TolR, the periplasmic protein TolB and the outer membrane protein Pal. They form a network linking the inner and outer membranes and the peptidoglycan layer.</text>
</comment>
<evidence type="ECO:0000256" key="9">
    <source>
        <dbReference type="SAM" id="SignalP"/>
    </source>
</evidence>
<dbReference type="InterPro" id="IPR006665">
    <property type="entry name" value="OmpA-like"/>
</dbReference>
<comment type="function">
    <text evidence="8">Part of the Tol-Pal system, which plays a role in outer membrane invagination during cell division and is important for maintaining outer membrane integrity.</text>
</comment>
<proteinExistence type="inferred from homology"/>
<dbReference type="GO" id="GO:0009279">
    <property type="term" value="C:cell outer membrane"/>
    <property type="evidence" value="ECO:0007669"/>
    <property type="project" value="UniProtKB-SubCell"/>
</dbReference>
<dbReference type="Pfam" id="PF00691">
    <property type="entry name" value="OmpA"/>
    <property type="match status" value="1"/>
</dbReference>
<dbReference type="NCBIfam" id="TIGR02802">
    <property type="entry name" value="Pal_lipo"/>
    <property type="match status" value="1"/>
</dbReference>
<dbReference type="AlphaFoldDB" id="A0A7Z7MTS6"/>
<evidence type="ECO:0000256" key="2">
    <source>
        <dbReference type="ARBA" id="ARBA00022729"/>
    </source>
</evidence>
<keyword evidence="7 8" id="KW-0131">Cell cycle</keyword>
<evidence type="ECO:0000256" key="7">
    <source>
        <dbReference type="ARBA" id="ARBA00023306"/>
    </source>
</evidence>
<feature type="domain" description="OmpA-like" evidence="10">
    <location>
        <begin position="67"/>
        <end position="184"/>
    </location>
</feature>
<dbReference type="InterPro" id="IPR036737">
    <property type="entry name" value="OmpA-like_sf"/>
</dbReference>
<keyword evidence="5 8" id="KW-0998">Cell outer membrane</keyword>
<keyword evidence="1 8" id="KW-0132">Cell division</keyword>
<accession>A0A7Z7MTS6</accession>
<evidence type="ECO:0000256" key="5">
    <source>
        <dbReference type="ARBA" id="ARBA00023237"/>
    </source>
</evidence>
<keyword evidence="2 8" id="KW-0732">Signal</keyword>
<dbReference type="CDD" id="cd07185">
    <property type="entry name" value="OmpA_C-like"/>
    <property type="match status" value="1"/>
</dbReference>
<dbReference type="Proteomes" id="UP000242886">
    <property type="component" value="Chromosome SDENCHOL"/>
</dbReference>
<dbReference type="EMBL" id="LT837803">
    <property type="protein sequence ID" value="SMB20985.1"/>
    <property type="molecule type" value="Genomic_DNA"/>
</dbReference>
<feature type="chain" id="PRO_5030537357" description="Peptidoglycan-associated lipoprotein" evidence="9">
    <location>
        <begin position="19"/>
        <end position="184"/>
    </location>
</feature>
<comment type="subcellular location">
    <subcellularLocation>
        <location evidence="8">Cell outer membrane</location>
        <topology evidence="8">Lipid-anchor</topology>
    </subcellularLocation>
</comment>
<name>A0A7Z7MTS6_9PROT</name>
<evidence type="ECO:0000256" key="4">
    <source>
        <dbReference type="ARBA" id="ARBA00023139"/>
    </source>
</evidence>
<protein>
    <recommendedName>
        <fullName evidence="8">Peptidoglycan-associated lipoprotein</fullName>
        <shortName evidence="8">PAL</shortName>
    </recommendedName>
</protein>
<keyword evidence="6 8" id="KW-0449">Lipoprotein</keyword>
<evidence type="ECO:0000256" key="8">
    <source>
        <dbReference type="HAMAP-Rule" id="MF_02204"/>
    </source>
</evidence>
<feature type="signal peptide" evidence="9">
    <location>
        <begin position="1"/>
        <end position="18"/>
    </location>
</feature>
<evidence type="ECO:0000259" key="10">
    <source>
        <dbReference type="PROSITE" id="PS51123"/>
    </source>
</evidence>
<dbReference type="SUPFAM" id="SSF103088">
    <property type="entry name" value="OmpA-like"/>
    <property type="match status" value="1"/>
</dbReference>
<dbReference type="RefSeq" id="WP_154715598.1">
    <property type="nucleotide sequence ID" value="NZ_LT837803.1"/>
</dbReference>
<evidence type="ECO:0000256" key="3">
    <source>
        <dbReference type="ARBA" id="ARBA00023136"/>
    </source>
</evidence>
<evidence type="ECO:0000256" key="1">
    <source>
        <dbReference type="ARBA" id="ARBA00022618"/>
    </source>
</evidence>
<dbReference type="GO" id="GO:0051301">
    <property type="term" value="P:cell division"/>
    <property type="evidence" value="ECO:0007669"/>
    <property type="project" value="UniProtKB-UniRule"/>
</dbReference>
<keyword evidence="4 8" id="KW-0564">Palmitate</keyword>
<sequence>MRKPIAIASVLLASLILAACSSQPPAPEQSAAAVEDRQPGPVAVDGTQVAPVEAGSPIGEYSLAQLKDPRSILSKRSVYFDFDQYVIKDEFKSLLEAHGRFLNVNQQIKVLIQGNADERGSREYNLALGQKRAEAVKKSLLLLGGKEDQVEAVSLGEEKPRCTEQSEECWAENRRADMLYTGEF</sequence>
<organism evidence="11 12">
    <name type="scientific">Sterolibacterium denitrificans</name>
    <dbReference type="NCBI Taxonomy" id="157592"/>
    <lineage>
        <taxon>Bacteria</taxon>
        <taxon>Pseudomonadati</taxon>
        <taxon>Pseudomonadota</taxon>
        <taxon>Betaproteobacteria</taxon>
        <taxon>Nitrosomonadales</taxon>
        <taxon>Sterolibacteriaceae</taxon>
        <taxon>Sterolibacterium</taxon>
    </lineage>
</organism>
<dbReference type="PANTHER" id="PTHR30329">
    <property type="entry name" value="STATOR ELEMENT OF FLAGELLAR MOTOR COMPLEX"/>
    <property type="match status" value="1"/>
</dbReference>
<dbReference type="PRINTS" id="PR01021">
    <property type="entry name" value="OMPADOMAIN"/>
</dbReference>
<evidence type="ECO:0000313" key="12">
    <source>
        <dbReference type="Proteomes" id="UP000242886"/>
    </source>
</evidence>
<dbReference type="PROSITE" id="PS51257">
    <property type="entry name" value="PROKAR_LIPOPROTEIN"/>
    <property type="match status" value="1"/>
</dbReference>
<dbReference type="InterPro" id="IPR014169">
    <property type="entry name" value="Pal_lipo_C"/>
</dbReference>
<dbReference type="InterPro" id="IPR006664">
    <property type="entry name" value="OMP_bac"/>
</dbReference>
<dbReference type="InterPro" id="IPR050330">
    <property type="entry name" value="Bact_OuterMem_StrucFunc"/>
</dbReference>
<comment type="similarity">
    <text evidence="8">Belongs to the Pal lipoprotein family.</text>
</comment>
<dbReference type="InterPro" id="IPR039001">
    <property type="entry name" value="Pal"/>
</dbReference>
<keyword evidence="3 8" id="KW-0472">Membrane</keyword>
<dbReference type="PROSITE" id="PS51123">
    <property type="entry name" value="OMPA_2"/>
    <property type="match status" value="1"/>
</dbReference>
<reference evidence="11" key="1">
    <citation type="submission" date="2017-03" db="EMBL/GenBank/DDBJ databases">
        <authorList>
            <consortium name="AG Boll"/>
        </authorList>
    </citation>
    <scope>NUCLEOTIDE SEQUENCE [LARGE SCALE GENOMIC DNA]</scope>
    <source>
        <strain evidence="11">Chol</strain>
    </source>
</reference>
<dbReference type="HAMAP" id="MF_02204">
    <property type="entry name" value="Pal"/>
    <property type="match status" value="1"/>
</dbReference>
<keyword evidence="12" id="KW-1185">Reference proteome</keyword>
<dbReference type="PANTHER" id="PTHR30329:SF21">
    <property type="entry name" value="LIPOPROTEIN YIAD-RELATED"/>
    <property type="match status" value="1"/>
</dbReference>
<evidence type="ECO:0000256" key="6">
    <source>
        <dbReference type="ARBA" id="ARBA00023288"/>
    </source>
</evidence>
<dbReference type="Gene3D" id="3.30.1330.60">
    <property type="entry name" value="OmpA-like domain"/>
    <property type="match status" value="1"/>
</dbReference>